<proteinExistence type="predicted"/>
<gene>
    <name evidence="1" type="ORF">GLYMA_11G172600</name>
</gene>
<accession>A0A0R0HRZ7</accession>
<protein>
    <recommendedName>
        <fullName evidence="4">Retrotransposon gag domain-containing protein</fullName>
    </recommendedName>
</protein>
<dbReference type="InParanoid" id="A0A0R0HRZ7"/>
<dbReference type="EnsemblPlants" id="KRH30280">
    <property type="protein sequence ID" value="KRH30280"/>
    <property type="gene ID" value="GLYMA_11G172600"/>
</dbReference>
<dbReference type="PANTHER" id="PTHR47481">
    <property type="match status" value="1"/>
</dbReference>
<organism evidence="1">
    <name type="scientific">Glycine max</name>
    <name type="common">Soybean</name>
    <name type="synonym">Glycine hispida</name>
    <dbReference type="NCBI Taxonomy" id="3847"/>
    <lineage>
        <taxon>Eukaryota</taxon>
        <taxon>Viridiplantae</taxon>
        <taxon>Streptophyta</taxon>
        <taxon>Embryophyta</taxon>
        <taxon>Tracheophyta</taxon>
        <taxon>Spermatophyta</taxon>
        <taxon>Magnoliopsida</taxon>
        <taxon>eudicotyledons</taxon>
        <taxon>Gunneridae</taxon>
        <taxon>Pentapetalae</taxon>
        <taxon>rosids</taxon>
        <taxon>fabids</taxon>
        <taxon>Fabales</taxon>
        <taxon>Fabaceae</taxon>
        <taxon>Papilionoideae</taxon>
        <taxon>50 kb inversion clade</taxon>
        <taxon>NPAAA clade</taxon>
        <taxon>indigoferoid/millettioid clade</taxon>
        <taxon>Phaseoleae</taxon>
        <taxon>Glycine</taxon>
        <taxon>Glycine subgen. Soja</taxon>
    </lineage>
</organism>
<reference evidence="1" key="3">
    <citation type="submission" date="2018-07" db="EMBL/GenBank/DDBJ databases">
        <title>WGS assembly of Glycine max.</title>
        <authorList>
            <person name="Schmutz J."/>
            <person name="Cannon S."/>
            <person name="Schlueter J."/>
            <person name="Ma J."/>
            <person name="Mitros T."/>
            <person name="Nelson W."/>
            <person name="Hyten D."/>
            <person name="Song Q."/>
            <person name="Thelen J."/>
            <person name="Cheng J."/>
            <person name="Xu D."/>
            <person name="Hellsten U."/>
            <person name="May G."/>
            <person name="Yu Y."/>
            <person name="Sakurai T."/>
            <person name="Umezawa T."/>
            <person name="Bhattacharyya M."/>
            <person name="Sandhu D."/>
            <person name="Valliyodan B."/>
            <person name="Lindquist E."/>
            <person name="Peto M."/>
            <person name="Grant D."/>
            <person name="Shu S."/>
            <person name="Goodstein D."/>
            <person name="Barry K."/>
            <person name="Futrell-Griggs M."/>
            <person name="Abernathy B."/>
            <person name="Du J."/>
            <person name="Tian Z."/>
            <person name="Zhu L."/>
            <person name="Gill N."/>
            <person name="Joshi T."/>
            <person name="Libault M."/>
            <person name="Sethuraman A."/>
            <person name="Zhang X."/>
            <person name="Shinozaki K."/>
            <person name="Nguyen H."/>
            <person name="Wing R."/>
            <person name="Cregan P."/>
            <person name="Specht J."/>
            <person name="Grimwood J."/>
            <person name="Rokhsar D."/>
            <person name="Stacey G."/>
            <person name="Shoemaker R."/>
            <person name="Jackson S."/>
        </authorList>
    </citation>
    <scope>NUCLEOTIDE SEQUENCE</scope>
    <source>
        <tissue evidence="1">Callus</tissue>
    </source>
</reference>
<evidence type="ECO:0000313" key="2">
    <source>
        <dbReference type="EnsemblPlants" id="KRH30280"/>
    </source>
</evidence>
<reference evidence="1 2" key="1">
    <citation type="journal article" date="2010" name="Nature">
        <title>Genome sequence of the palaeopolyploid soybean.</title>
        <authorList>
            <person name="Schmutz J."/>
            <person name="Cannon S.B."/>
            <person name="Schlueter J."/>
            <person name="Ma J."/>
            <person name="Mitros T."/>
            <person name="Nelson W."/>
            <person name="Hyten D.L."/>
            <person name="Song Q."/>
            <person name="Thelen J.J."/>
            <person name="Cheng J."/>
            <person name="Xu D."/>
            <person name="Hellsten U."/>
            <person name="May G.D."/>
            <person name="Yu Y."/>
            <person name="Sakurai T."/>
            <person name="Umezawa T."/>
            <person name="Bhattacharyya M.K."/>
            <person name="Sandhu D."/>
            <person name="Valliyodan B."/>
            <person name="Lindquist E."/>
            <person name="Peto M."/>
            <person name="Grant D."/>
            <person name="Shu S."/>
            <person name="Goodstein D."/>
            <person name="Barry K."/>
            <person name="Futrell-Griggs M."/>
            <person name="Abernathy B."/>
            <person name="Du J."/>
            <person name="Tian Z."/>
            <person name="Zhu L."/>
            <person name="Gill N."/>
            <person name="Joshi T."/>
            <person name="Libault M."/>
            <person name="Sethuraman A."/>
            <person name="Zhang X.-C."/>
            <person name="Shinozaki K."/>
            <person name="Nguyen H.T."/>
            <person name="Wing R.A."/>
            <person name="Cregan P."/>
            <person name="Specht J."/>
            <person name="Grimwood J."/>
            <person name="Rokhsar D."/>
            <person name="Stacey G."/>
            <person name="Shoemaker R.C."/>
            <person name="Jackson S.A."/>
        </authorList>
    </citation>
    <scope>NUCLEOTIDE SEQUENCE</scope>
    <source>
        <strain evidence="2">cv. Williams 82</strain>
        <tissue evidence="1">Callus</tissue>
    </source>
</reference>
<name>A0A0R0HRZ7_SOYBN</name>
<dbReference type="OMA" id="RTWGNSI"/>
<sequence>MLGNVKTSKEAWDILHKMFSDKTRAQIMHLSCFIKGSKPIYEYLNGIKSISDELVVISSPLKDVDLVIHTLNGLDAEYREVTATLRTQENPISFDELHDLLADFENYLKRDEP</sequence>
<dbReference type="Gramene" id="KRH30280">
    <property type="protein sequence ID" value="KRH30280"/>
    <property type="gene ID" value="GLYMA_11G172600"/>
</dbReference>
<dbReference type="SMR" id="A0A0R0HRZ7"/>
<evidence type="ECO:0008006" key="4">
    <source>
        <dbReference type="Google" id="ProtNLM"/>
    </source>
</evidence>
<evidence type="ECO:0000313" key="1">
    <source>
        <dbReference type="EMBL" id="KRH30280.1"/>
    </source>
</evidence>
<dbReference type="AlphaFoldDB" id="A0A0R0HRZ7"/>
<keyword evidence="3" id="KW-1185">Reference proteome</keyword>
<reference evidence="2" key="2">
    <citation type="submission" date="2018-02" db="UniProtKB">
        <authorList>
            <consortium name="EnsemblPlants"/>
        </authorList>
    </citation>
    <scope>IDENTIFICATION</scope>
    <source>
        <strain evidence="2">Williams 82</strain>
    </source>
</reference>
<dbReference type="Proteomes" id="UP000008827">
    <property type="component" value="Chromosome 11"/>
</dbReference>
<dbReference type="Pfam" id="PF14223">
    <property type="entry name" value="Retrotran_gag_2"/>
    <property type="match status" value="1"/>
</dbReference>
<evidence type="ECO:0000313" key="3">
    <source>
        <dbReference type="Proteomes" id="UP000008827"/>
    </source>
</evidence>
<dbReference type="EMBL" id="CM000844">
    <property type="protein sequence ID" value="KRH30280.1"/>
    <property type="molecule type" value="Genomic_DNA"/>
</dbReference>
<dbReference type="PANTHER" id="PTHR47481:SF34">
    <property type="entry name" value="CCHC-TYPE DOMAIN-CONTAINING PROTEIN"/>
    <property type="match status" value="1"/>
</dbReference>